<gene>
    <name evidence="1" type="ORF">O181_016628</name>
</gene>
<evidence type="ECO:0000313" key="1">
    <source>
        <dbReference type="EMBL" id="MBW0476913.1"/>
    </source>
</evidence>
<comment type="caution">
    <text evidence="1">The sequence shown here is derived from an EMBL/GenBank/DDBJ whole genome shotgun (WGS) entry which is preliminary data.</text>
</comment>
<organism evidence="1 2">
    <name type="scientific">Austropuccinia psidii MF-1</name>
    <dbReference type="NCBI Taxonomy" id="1389203"/>
    <lineage>
        <taxon>Eukaryota</taxon>
        <taxon>Fungi</taxon>
        <taxon>Dikarya</taxon>
        <taxon>Basidiomycota</taxon>
        <taxon>Pucciniomycotina</taxon>
        <taxon>Pucciniomycetes</taxon>
        <taxon>Pucciniales</taxon>
        <taxon>Sphaerophragmiaceae</taxon>
        <taxon>Austropuccinia</taxon>
    </lineage>
</organism>
<sequence>MEDITTRTRIGKTWHRNLMESKKVPKISREDKIPERPVFKCHGCGRTSNLAQTFTKGTIINEVPFIEEVQCSEEKEESDQYFEISEDTTVEDYSIEKITASFEFTVH</sequence>
<dbReference type="AlphaFoldDB" id="A0A9Q3C4P7"/>
<dbReference type="EMBL" id="AVOT02004633">
    <property type="protein sequence ID" value="MBW0476913.1"/>
    <property type="molecule type" value="Genomic_DNA"/>
</dbReference>
<dbReference type="Proteomes" id="UP000765509">
    <property type="component" value="Unassembled WGS sequence"/>
</dbReference>
<proteinExistence type="predicted"/>
<evidence type="ECO:0000313" key="2">
    <source>
        <dbReference type="Proteomes" id="UP000765509"/>
    </source>
</evidence>
<reference evidence="1" key="1">
    <citation type="submission" date="2021-03" db="EMBL/GenBank/DDBJ databases">
        <title>Draft genome sequence of rust myrtle Austropuccinia psidii MF-1, a brazilian biotype.</title>
        <authorList>
            <person name="Quecine M.C."/>
            <person name="Pachon D.M.R."/>
            <person name="Bonatelli M.L."/>
            <person name="Correr F.H."/>
            <person name="Franceschini L.M."/>
            <person name="Leite T.F."/>
            <person name="Margarido G.R.A."/>
            <person name="Almeida C.A."/>
            <person name="Ferrarezi J.A."/>
            <person name="Labate C.A."/>
        </authorList>
    </citation>
    <scope>NUCLEOTIDE SEQUENCE</scope>
    <source>
        <strain evidence="1">MF-1</strain>
    </source>
</reference>
<protein>
    <submittedName>
        <fullName evidence="1">Uncharacterized protein</fullName>
    </submittedName>
</protein>
<name>A0A9Q3C4P7_9BASI</name>
<keyword evidence="2" id="KW-1185">Reference proteome</keyword>
<accession>A0A9Q3C4P7</accession>